<dbReference type="RefSeq" id="WP_110439621.1">
    <property type="nucleotide sequence ID" value="NZ_QGLT01000008.1"/>
</dbReference>
<dbReference type="Proteomes" id="UP000247565">
    <property type="component" value="Unassembled WGS sequence"/>
</dbReference>
<dbReference type="GO" id="GO:0009307">
    <property type="term" value="P:DNA restriction-modification system"/>
    <property type="evidence" value="ECO:0007669"/>
    <property type="project" value="UniProtKB-KW"/>
</dbReference>
<keyword evidence="3 10" id="KW-0808">Transferase</keyword>
<evidence type="ECO:0000313" key="11">
    <source>
        <dbReference type="Proteomes" id="UP000247565"/>
    </source>
</evidence>
<keyword evidence="4" id="KW-0949">S-adenosyl-L-methionine</keyword>
<dbReference type="OrthoDB" id="9800801at2"/>
<keyword evidence="5" id="KW-0680">Restriction system</keyword>
<comment type="catalytic activity">
    <reaction evidence="7">
        <text>a 2'-deoxyadenosine in DNA + S-adenosyl-L-methionine = an N(6)-methyl-2'-deoxyadenosine in DNA + S-adenosyl-L-homocysteine + H(+)</text>
        <dbReference type="Rhea" id="RHEA:15197"/>
        <dbReference type="Rhea" id="RHEA-COMP:12418"/>
        <dbReference type="Rhea" id="RHEA-COMP:12419"/>
        <dbReference type="ChEBI" id="CHEBI:15378"/>
        <dbReference type="ChEBI" id="CHEBI:57856"/>
        <dbReference type="ChEBI" id="CHEBI:59789"/>
        <dbReference type="ChEBI" id="CHEBI:90615"/>
        <dbReference type="ChEBI" id="CHEBI:90616"/>
        <dbReference type="EC" id="2.1.1.72"/>
    </reaction>
</comment>
<comment type="caution">
    <text evidence="10">The sequence shown here is derived from an EMBL/GenBank/DDBJ whole genome shotgun (WGS) entry which is preliminary data.</text>
</comment>
<comment type="catalytic activity">
    <reaction evidence="8">
        <text>a 2'-deoxycytidine in DNA + S-adenosyl-L-methionine = an N(4)-methyl-2'-deoxycytidine in DNA + S-adenosyl-L-homocysteine + H(+)</text>
        <dbReference type="Rhea" id="RHEA:16857"/>
        <dbReference type="Rhea" id="RHEA-COMP:11369"/>
        <dbReference type="Rhea" id="RHEA-COMP:13674"/>
        <dbReference type="ChEBI" id="CHEBI:15378"/>
        <dbReference type="ChEBI" id="CHEBI:57856"/>
        <dbReference type="ChEBI" id="CHEBI:59789"/>
        <dbReference type="ChEBI" id="CHEBI:85452"/>
        <dbReference type="ChEBI" id="CHEBI:137933"/>
        <dbReference type="EC" id="2.1.1.113"/>
    </reaction>
</comment>
<organism evidence="10 11">
    <name type="scientific">Commensalibacter melissae</name>
    <dbReference type="NCBI Taxonomy" id="2070537"/>
    <lineage>
        <taxon>Bacteria</taxon>
        <taxon>Pseudomonadati</taxon>
        <taxon>Pseudomonadota</taxon>
        <taxon>Alphaproteobacteria</taxon>
        <taxon>Acetobacterales</taxon>
        <taxon>Acetobacteraceae</taxon>
    </lineage>
</organism>
<feature type="domain" description="DNA methylase N-4/N-6" evidence="9">
    <location>
        <begin position="27"/>
        <end position="81"/>
    </location>
</feature>
<evidence type="ECO:0000256" key="1">
    <source>
        <dbReference type="ARBA" id="ARBA00010203"/>
    </source>
</evidence>
<accession>A0A318N0K4</accession>
<dbReference type="InterPro" id="IPR017985">
    <property type="entry name" value="MeTrfase_CN4_CS"/>
</dbReference>
<dbReference type="PROSITE" id="PS00093">
    <property type="entry name" value="N4_MTASE"/>
    <property type="match status" value="1"/>
</dbReference>
<gene>
    <name evidence="10" type="ORF">DK869_08670</name>
</gene>
<keyword evidence="2 10" id="KW-0489">Methyltransferase</keyword>
<keyword evidence="11" id="KW-1185">Reference proteome</keyword>
<evidence type="ECO:0000256" key="2">
    <source>
        <dbReference type="ARBA" id="ARBA00022603"/>
    </source>
</evidence>
<name>A0A318N0K4_9PROT</name>
<dbReference type="Gene3D" id="3.40.50.150">
    <property type="entry name" value="Vaccinia Virus protein VP39"/>
    <property type="match status" value="2"/>
</dbReference>
<evidence type="ECO:0000256" key="7">
    <source>
        <dbReference type="ARBA" id="ARBA00047942"/>
    </source>
</evidence>
<evidence type="ECO:0000256" key="3">
    <source>
        <dbReference type="ARBA" id="ARBA00022679"/>
    </source>
</evidence>
<dbReference type="InterPro" id="IPR002941">
    <property type="entry name" value="DNA_methylase_N4/N6"/>
</dbReference>
<reference evidence="10 11" key="1">
    <citation type="submission" date="2018-05" db="EMBL/GenBank/DDBJ databases">
        <title>Reference genomes for bee gut microbiota database.</title>
        <authorList>
            <person name="Ellegaard K.M."/>
        </authorList>
    </citation>
    <scope>NUCLEOTIDE SEQUENCE [LARGE SCALE GENOMIC DNA]</scope>
    <source>
        <strain evidence="10 11">ESL0284</strain>
    </source>
</reference>
<sequence length="424" mass="48910">MSYVIQKKSKIELNRLYEEDKSIHDWYRFVLSYPPHLIRSCINKFNLSPQATVLDPFCGTGTTLVEAKKLGYKSIGVEANPVVHMCASAKINWDLNIYKIKKISQHIAIVAIEEIEKNKNILNYPNEHILKLIIKDSMNFDLINQVLILLSIIEKYGDNYCDFYKTALAKHIVFSFSNLKFGPEVGVSKKKKENVNIVKTWLEQVMLMCDDLILHIKNKNISSSVILGDSRNQLSFIKNNSIDAVITSPPYPNEKDYSRATRLESVLLGFIKNKENLRDVKHNFLRSNTRNIYKGDDDFTWIEDNIDVRELADAIEKKRIELGKTSGFEKLYYKVVLLYFGGMAKHLYELRPKLKNGAQLAYVVGDQASYFRIPIKTSKLLKNIAENLGYRVVGCDVFRTRLSTITKEKLNEDILFLEYVNGRQ</sequence>
<comment type="similarity">
    <text evidence="1">Belongs to the N(4)/N(6)-methyltransferase family. N(4) subfamily.</text>
</comment>
<dbReference type="GO" id="GO:0008170">
    <property type="term" value="F:N-methyltransferase activity"/>
    <property type="evidence" value="ECO:0007669"/>
    <property type="project" value="InterPro"/>
</dbReference>
<dbReference type="PANTHER" id="PTHR13370:SF3">
    <property type="entry name" value="TRNA (GUANINE(10)-N2)-METHYLTRANSFERASE HOMOLOG"/>
    <property type="match status" value="1"/>
</dbReference>
<dbReference type="SUPFAM" id="SSF53335">
    <property type="entry name" value="S-adenosyl-L-methionine-dependent methyltransferases"/>
    <property type="match status" value="2"/>
</dbReference>
<evidence type="ECO:0000256" key="5">
    <source>
        <dbReference type="ARBA" id="ARBA00022747"/>
    </source>
</evidence>
<dbReference type="AlphaFoldDB" id="A0A318N0K4"/>
<dbReference type="InterPro" id="IPR029063">
    <property type="entry name" value="SAM-dependent_MTases_sf"/>
</dbReference>
<dbReference type="CDD" id="cd02440">
    <property type="entry name" value="AdoMet_MTases"/>
    <property type="match status" value="1"/>
</dbReference>
<evidence type="ECO:0000256" key="8">
    <source>
        <dbReference type="ARBA" id="ARBA00049120"/>
    </source>
</evidence>
<dbReference type="PANTHER" id="PTHR13370">
    <property type="entry name" value="RNA METHYLASE-RELATED"/>
    <property type="match status" value="1"/>
</dbReference>
<evidence type="ECO:0000313" key="10">
    <source>
        <dbReference type="EMBL" id="PXY98669.1"/>
    </source>
</evidence>
<proteinExistence type="inferred from homology"/>
<dbReference type="EMBL" id="QGLT01000008">
    <property type="protein sequence ID" value="PXY98669.1"/>
    <property type="molecule type" value="Genomic_DNA"/>
</dbReference>
<keyword evidence="6" id="KW-0238">DNA-binding</keyword>
<evidence type="ECO:0000256" key="6">
    <source>
        <dbReference type="ARBA" id="ARBA00023125"/>
    </source>
</evidence>
<evidence type="ECO:0000259" key="9">
    <source>
        <dbReference type="Pfam" id="PF01555"/>
    </source>
</evidence>
<dbReference type="GO" id="GO:0009007">
    <property type="term" value="F:site-specific DNA-methyltransferase (adenine-specific) activity"/>
    <property type="evidence" value="ECO:0007669"/>
    <property type="project" value="UniProtKB-EC"/>
</dbReference>
<protein>
    <submittedName>
        <fullName evidence="10">DNA methyltransferase</fullName>
    </submittedName>
</protein>
<dbReference type="GO" id="GO:0032259">
    <property type="term" value="P:methylation"/>
    <property type="evidence" value="ECO:0007669"/>
    <property type="project" value="UniProtKB-KW"/>
</dbReference>
<dbReference type="GO" id="GO:0015667">
    <property type="term" value="F:site-specific DNA-methyltransferase (cytosine-N4-specific) activity"/>
    <property type="evidence" value="ECO:0007669"/>
    <property type="project" value="UniProtKB-EC"/>
</dbReference>
<dbReference type="Pfam" id="PF01555">
    <property type="entry name" value="N6_N4_Mtase"/>
    <property type="match status" value="1"/>
</dbReference>
<dbReference type="REBASE" id="292357">
    <property type="entry name" value="M.Csp284ORF8670P"/>
</dbReference>
<dbReference type="GO" id="GO:0005737">
    <property type="term" value="C:cytoplasm"/>
    <property type="evidence" value="ECO:0007669"/>
    <property type="project" value="TreeGrafter"/>
</dbReference>
<evidence type="ECO:0000256" key="4">
    <source>
        <dbReference type="ARBA" id="ARBA00022691"/>
    </source>
</evidence>
<dbReference type="GO" id="GO:0003677">
    <property type="term" value="F:DNA binding"/>
    <property type="evidence" value="ECO:0007669"/>
    <property type="project" value="UniProtKB-KW"/>
</dbReference>